<dbReference type="Gene3D" id="1.25.40.10">
    <property type="entry name" value="Tetratricopeptide repeat domain"/>
    <property type="match status" value="2"/>
</dbReference>
<dbReference type="SMART" id="SM00028">
    <property type="entry name" value="TPR"/>
    <property type="match status" value="6"/>
</dbReference>
<name>A0ABD3RFK8_9STRA</name>
<feature type="compositionally biased region" description="Polar residues" evidence="2">
    <location>
        <begin position="1014"/>
        <end position="1029"/>
    </location>
</feature>
<feature type="compositionally biased region" description="Basic and acidic residues" evidence="2">
    <location>
        <begin position="125"/>
        <end position="136"/>
    </location>
</feature>
<evidence type="ECO:0000313" key="3">
    <source>
        <dbReference type="EMBL" id="KAL3811780.1"/>
    </source>
</evidence>
<sequence length="2260" mass="254593">MDSKNKMKNSNTGRKKNAKDKMAAAAGDYDSESTNLKSNLPHPYPTTIAIQSAINDGKNNNSDDDDGNHHHYHNNDYVNVGSPSNDNRRRGRGGGSEFRSPFTSPGQRGGGGGEGGGGGGGGKGSEGRRGRSRSESRQPNSPMATGYDAGVVEAGDAYSSELAKYHRDGLRQFNMNRLSEAVESYSRALRVGLEELAHRVEMVNRMSTGHGGVHDTSDKDGMIMAFASSISRVHADLGRALEIAQKYGDARREYVAGMDILRHTCHVTEEDARMRGLRSDVARMTRAIKVENERRKQAASLVGAYQRLDRASNGGNPVDRDNARRALMSCLEKAMRIERDTLGEGSYGYAKLRLKLSKVKCEYGDVEGGTVDADNAARTIKSLLGSSHAIVGAASSFVAAAYERRANMMYDRIKSKISPGGGDEREGRQVQLTPECKSMFTKALEWYADALGPMKFKYDRENCDGDDRDDRYDNIQPDVGEIFHKISKLYIRRGNGHGSAVDACHRALEAYGVGGCIDPANATKSEIMDGGPTSLYGNFHPDAAFVWRDLAHLHLTAREYGDAVYAAERALESSHRVLRGAHCDRKGIEVLPSSALNIAGDGYVGLRRYEDATRSYREAYSEFRRLGNANHDDTIDGATILRKLGMTFYHRGMFDEAKAHLMDALSVERSSKDHGGGFTGSSSGLPLLLSDIGMVHIKCDEYAEATKALRSCLKLYADRGVSEHTAEVKRARQLFKEAQRRPMDAQSLIVDPWDKNKMQEAANGCIPMNTPASKETVSTMPSPLTMPSTNYSQTSSGACTSRSGQGQLETLLEELAVANDDAENVLSLMPSGHHDKSLFRKSFPAELNSSTKLGRSSLEEGDSIEIQRLKIQLGEFKASNVEKLHEVDRLNLRIKELERERDQGKNERVLAAVAHQKEMAAVTQANVNHAVMTAELDSLRKLVNVSETAYKELVAAIDNEKEKIIYAHASQVQQLEAEIEQLRHKCNQTGAIESSRLLEELAEKRKEISMLNEQCQKSSREMSSLTATNRKLESEKDTAAREISVLKSKIDQLQSELKSRSLSENIPERNKDIKKLEFELQSERNRRVILESSLQKEYDRPSQPPPCIPYGYPPMQMPMQMYAPDSSSINKLKIMEIDLATERANKELLDNIIQELRSAHEQEASDLHCARAEVDQLNRELEKVKCANDELSCRLNDTSNELSHSTSELSDIKNQMLQISCELSSTIEEKNEEKRKLSNATNELLSTKQDLHKINEEVKNAKEALRRKETEVEYWSSENARLKKEYSEAIEIFEAEIFRAKEDKEEMGSSLNNKVRQLNSEVQRQSNDLDAAKFHLQNMLVELEAAKTEVKNLNIALDSARAALRTKEEQLNQDLRMKEEQLNQDLRMKEEQLNQARIETGGLKDEMNNLKGEMNNLVDKYKELTAFILRAQESICSDQRAFSEENDETLKMLRTCETAVEIIITTARNLKAENNALTARLLLLGELNKKMESFLCSIPRQLECLSPDLYCSPTTGEEAPDDEDSNASFEIVRNQIYHLLRQVCSHINELKGILQSKENALEKTQWNLSNAVEDLDKIESKYKALKKQMKDVGNLQEDYNELRDQYELVLEDKEELENHLTSIHLKKEQKLKEERDLFESQLREAVDDLEELEGERDALKVLHDIAMEESGRKDGRIRALEIDNQLIEVLEKQALEYDAALFQKDLIIKTLEGELQSAQSELKPSVHRGDISIFPNIPYASQQDTARMEWFEENASIQEHSSKNSFAGDPSSLPDKGDKILARNPFDEDSSVEECNDCRGSVFEVDGSNESLKNASASEWEQQDLTLNKTDHTLGMSTRCREEATMASNIHEVDSEAILCLQNALDKNNEIHREELTCLKEKILELQNICCQSMAIVKAELGRDDAFDCLRAYKNGFPQDENDQNDQTFDLNDIANLPSVLTVFSSQTKHEVILLQNEIQTLKGCIEKLSAQLARSEANTTESTMTHKAAMIEQEKIHQAARENDLALIASLENALREKEIQLRDKMQQALKDQDELHRNEISTLKSQITQLEKSNKDMNLELTDLREQTSISIPDDHTECNRKLSLVQMDLQKSLIDNDNDRTKHSIELASINGELHNAMVAIDELSKENLEHKRYIEILSSKETVADRNFEKEMCAAHTRFESMEKALQKRVLRLEREKDKLVADFNAERTNMDKDHTKTRIELCAWKLEMQNALNEIESLKKERNELNDQVEAYGKSLEAVCVEKAIIDEKMHTLGM</sequence>
<feature type="coiled-coil region" evidence="1">
    <location>
        <begin position="1547"/>
        <end position="1669"/>
    </location>
</feature>
<gene>
    <name evidence="3" type="ORF">ACHAXA_004212</name>
</gene>
<accession>A0ABD3RFK8</accession>
<dbReference type="PANTHER" id="PTHR23159:SF60">
    <property type="entry name" value="SPINDLE ASSEMBLY ABNORMAL PROTEIN 4"/>
    <property type="match status" value="1"/>
</dbReference>
<keyword evidence="1" id="KW-0175">Coiled coil</keyword>
<feature type="coiled-coil region" evidence="1">
    <location>
        <begin position="1160"/>
        <end position="1427"/>
    </location>
</feature>
<reference evidence="3 4" key="1">
    <citation type="submission" date="2024-10" db="EMBL/GenBank/DDBJ databases">
        <title>Updated reference genomes for cyclostephanoid diatoms.</title>
        <authorList>
            <person name="Roberts W.R."/>
            <person name="Alverson A.J."/>
        </authorList>
    </citation>
    <scope>NUCLEOTIDE SEQUENCE [LARGE SCALE GENOMIC DNA]</scope>
    <source>
        <strain evidence="3 4">AJA228-03</strain>
    </source>
</reference>
<feature type="region of interest" description="Disordered" evidence="2">
    <location>
        <begin position="1014"/>
        <end position="1033"/>
    </location>
</feature>
<feature type="coiled-coil region" evidence="1">
    <location>
        <begin position="2213"/>
        <end position="2240"/>
    </location>
</feature>
<feature type="compositionally biased region" description="Polar residues" evidence="2">
    <location>
        <begin position="770"/>
        <end position="803"/>
    </location>
</feature>
<feature type="coiled-coil region" evidence="1">
    <location>
        <begin position="2009"/>
        <end position="2069"/>
    </location>
</feature>
<feature type="region of interest" description="Disordered" evidence="2">
    <location>
        <begin position="766"/>
        <end position="803"/>
    </location>
</feature>
<dbReference type="InterPro" id="IPR011990">
    <property type="entry name" value="TPR-like_helical_dom_sf"/>
</dbReference>
<comment type="caution">
    <text evidence="3">The sequence shown here is derived from an EMBL/GenBank/DDBJ whole genome shotgun (WGS) entry which is preliminary data.</text>
</comment>
<organism evidence="3 4">
    <name type="scientific">Cyclostephanos tholiformis</name>
    <dbReference type="NCBI Taxonomy" id="382380"/>
    <lineage>
        <taxon>Eukaryota</taxon>
        <taxon>Sar</taxon>
        <taxon>Stramenopiles</taxon>
        <taxon>Ochrophyta</taxon>
        <taxon>Bacillariophyta</taxon>
        <taxon>Coscinodiscophyceae</taxon>
        <taxon>Thalassiosirophycidae</taxon>
        <taxon>Stephanodiscales</taxon>
        <taxon>Stephanodiscaceae</taxon>
        <taxon>Cyclostephanos</taxon>
    </lineage>
</organism>
<dbReference type="InterPro" id="IPR019734">
    <property type="entry name" value="TPR_rpt"/>
</dbReference>
<proteinExistence type="predicted"/>
<feature type="region of interest" description="Disordered" evidence="2">
    <location>
        <begin position="1"/>
        <end position="148"/>
    </location>
</feature>
<keyword evidence="4" id="KW-1185">Reference proteome</keyword>
<evidence type="ECO:0000256" key="2">
    <source>
        <dbReference type="SAM" id="MobiDB-lite"/>
    </source>
</evidence>
<dbReference type="SUPFAM" id="SSF48452">
    <property type="entry name" value="TPR-like"/>
    <property type="match status" value="2"/>
</dbReference>
<evidence type="ECO:0000313" key="4">
    <source>
        <dbReference type="Proteomes" id="UP001530377"/>
    </source>
</evidence>
<feature type="coiled-coil region" evidence="1">
    <location>
        <begin position="1862"/>
        <end position="1889"/>
    </location>
</feature>
<dbReference type="PANTHER" id="PTHR23159">
    <property type="entry name" value="CENTROSOMAL PROTEIN 2"/>
    <property type="match status" value="1"/>
</dbReference>
<protein>
    <submittedName>
        <fullName evidence="3">Uncharacterized protein</fullName>
    </submittedName>
</protein>
<evidence type="ECO:0000256" key="1">
    <source>
        <dbReference type="SAM" id="Coils"/>
    </source>
</evidence>
<dbReference type="EMBL" id="JALLPB020000236">
    <property type="protein sequence ID" value="KAL3811780.1"/>
    <property type="molecule type" value="Genomic_DNA"/>
</dbReference>
<dbReference type="Proteomes" id="UP001530377">
    <property type="component" value="Unassembled WGS sequence"/>
</dbReference>
<feature type="coiled-coil region" evidence="1">
    <location>
        <begin position="880"/>
        <end position="907"/>
    </location>
</feature>
<feature type="compositionally biased region" description="Gly residues" evidence="2">
    <location>
        <begin position="107"/>
        <end position="124"/>
    </location>
</feature>